<organism evidence="4 5">
    <name type="scientific">Drosophila virilis</name>
    <name type="common">Fruit fly</name>
    <dbReference type="NCBI Taxonomy" id="7244"/>
    <lineage>
        <taxon>Eukaryota</taxon>
        <taxon>Metazoa</taxon>
        <taxon>Ecdysozoa</taxon>
        <taxon>Arthropoda</taxon>
        <taxon>Hexapoda</taxon>
        <taxon>Insecta</taxon>
        <taxon>Pterygota</taxon>
        <taxon>Neoptera</taxon>
        <taxon>Endopterygota</taxon>
        <taxon>Diptera</taxon>
        <taxon>Brachycera</taxon>
        <taxon>Muscomorpha</taxon>
        <taxon>Ephydroidea</taxon>
        <taxon>Drosophilidae</taxon>
        <taxon>Drosophila</taxon>
    </lineage>
</organism>
<feature type="chain" id="PRO_5002814535" description="Cystatin domain-containing protein" evidence="2">
    <location>
        <begin position="19"/>
        <end position="122"/>
    </location>
</feature>
<gene>
    <name evidence="4" type="primary">Dvir\GJ19267</name>
    <name evidence="4" type="ORF">Dvir_GJ19267</name>
</gene>
<dbReference type="SUPFAM" id="SSF54403">
    <property type="entry name" value="Cystatin/monellin"/>
    <property type="match status" value="1"/>
</dbReference>
<feature type="signal peptide" evidence="2">
    <location>
        <begin position="1"/>
        <end position="18"/>
    </location>
</feature>
<dbReference type="InParanoid" id="B4M3S6"/>
<proteinExistence type="inferred from homology"/>
<accession>B4M3S6</accession>
<keyword evidence="2" id="KW-0732">Signal</keyword>
<dbReference type="SMART" id="SM00043">
    <property type="entry name" value="CY"/>
    <property type="match status" value="1"/>
</dbReference>
<protein>
    <recommendedName>
        <fullName evidence="3">Cystatin domain-containing protein</fullName>
    </recommendedName>
</protein>
<dbReference type="HOGENOM" id="CLU_162219_0_0_1"/>
<name>B4M3S6_DROVI</name>
<dbReference type="Gene3D" id="3.10.450.10">
    <property type="match status" value="1"/>
</dbReference>
<dbReference type="InterPro" id="IPR053128">
    <property type="entry name" value="Cystatin-like"/>
</dbReference>
<feature type="domain" description="Cystatin" evidence="3">
    <location>
        <begin position="21"/>
        <end position="111"/>
    </location>
</feature>
<comment type="similarity">
    <text evidence="1">Belongs to the cystatin family.</text>
</comment>
<dbReference type="Proteomes" id="UP000008792">
    <property type="component" value="Unassembled WGS sequence"/>
</dbReference>
<evidence type="ECO:0000256" key="1">
    <source>
        <dbReference type="ARBA" id="ARBA00009403"/>
    </source>
</evidence>
<dbReference type="PANTHER" id="PTHR12319:SF2">
    <property type="entry name" value="CYSTATIN-LIKE PROTEIN-RELATED"/>
    <property type="match status" value="1"/>
</dbReference>
<dbReference type="KEGG" id="dvi:6632053"/>
<dbReference type="GO" id="GO:0004869">
    <property type="term" value="F:cysteine-type endopeptidase inhibitor activity"/>
    <property type="evidence" value="ECO:0007669"/>
    <property type="project" value="InterPro"/>
</dbReference>
<dbReference type="InterPro" id="IPR000010">
    <property type="entry name" value="Cystatin_dom"/>
</dbReference>
<evidence type="ECO:0000259" key="3">
    <source>
        <dbReference type="SMART" id="SM00043"/>
    </source>
</evidence>
<dbReference type="eggNOG" id="ENOG502SC50">
    <property type="taxonomic scope" value="Eukaryota"/>
</dbReference>
<dbReference type="AlphaFoldDB" id="B4M3S6"/>
<sequence>MFVAKVLFVCAAVVLVSGYPQVFGGPRQLSESEIEEATNRLQSSLTKLAAGEGPTYRISKVLSASTQVVSGSLDKYNVELIDSNDDKKVCNVEIWNRSWLPNGIEVTFDCPNEKKVIKNHSA</sequence>
<evidence type="ECO:0000256" key="2">
    <source>
        <dbReference type="SAM" id="SignalP"/>
    </source>
</evidence>
<dbReference type="Pfam" id="PF00031">
    <property type="entry name" value="Cystatin"/>
    <property type="match status" value="1"/>
</dbReference>
<evidence type="ECO:0000313" key="4">
    <source>
        <dbReference type="EMBL" id="EDW65451.1"/>
    </source>
</evidence>
<dbReference type="PhylomeDB" id="B4M3S6"/>
<dbReference type="InterPro" id="IPR018073">
    <property type="entry name" value="Prot_inh_cystat_CS"/>
</dbReference>
<reference evidence="4 5" key="1">
    <citation type="journal article" date="2007" name="Nature">
        <title>Evolution of genes and genomes on the Drosophila phylogeny.</title>
        <authorList>
            <consortium name="Drosophila 12 Genomes Consortium"/>
            <person name="Clark A.G."/>
            <person name="Eisen M.B."/>
            <person name="Smith D.R."/>
            <person name="Bergman C.M."/>
            <person name="Oliver B."/>
            <person name="Markow T.A."/>
            <person name="Kaufman T.C."/>
            <person name="Kellis M."/>
            <person name="Gelbart W."/>
            <person name="Iyer V.N."/>
            <person name="Pollard D.A."/>
            <person name="Sackton T.B."/>
            <person name="Larracuente A.M."/>
            <person name="Singh N.D."/>
            <person name="Abad J.P."/>
            <person name="Abt D.N."/>
            <person name="Adryan B."/>
            <person name="Aguade M."/>
            <person name="Akashi H."/>
            <person name="Anderson W.W."/>
            <person name="Aquadro C.F."/>
            <person name="Ardell D.H."/>
            <person name="Arguello R."/>
            <person name="Artieri C.G."/>
            <person name="Barbash D.A."/>
            <person name="Barker D."/>
            <person name="Barsanti P."/>
            <person name="Batterham P."/>
            <person name="Batzoglou S."/>
            <person name="Begun D."/>
            <person name="Bhutkar A."/>
            <person name="Blanco E."/>
            <person name="Bosak S.A."/>
            <person name="Bradley R.K."/>
            <person name="Brand A.D."/>
            <person name="Brent M.R."/>
            <person name="Brooks A.N."/>
            <person name="Brown R.H."/>
            <person name="Butlin R.K."/>
            <person name="Caggese C."/>
            <person name="Calvi B.R."/>
            <person name="Bernardo de Carvalho A."/>
            <person name="Caspi A."/>
            <person name="Castrezana S."/>
            <person name="Celniker S.E."/>
            <person name="Chang J.L."/>
            <person name="Chapple C."/>
            <person name="Chatterji S."/>
            <person name="Chinwalla A."/>
            <person name="Civetta A."/>
            <person name="Clifton S.W."/>
            <person name="Comeron J.M."/>
            <person name="Costello J.C."/>
            <person name="Coyne J.A."/>
            <person name="Daub J."/>
            <person name="David R.G."/>
            <person name="Delcher A.L."/>
            <person name="Delehaunty K."/>
            <person name="Do C.B."/>
            <person name="Ebling H."/>
            <person name="Edwards K."/>
            <person name="Eickbush T."/>
            <person name="Evans J.D."/>
            <person name="Filipski A."/>
            <person name="Findeiss S."/>
            <person name="Freyhult E."/>
            <person name="Fulton L."/>
            <person name="Fulton R."/>
            <person name="Garcia A.C."/>
            <person name="Gardiner A."/>
            <person name="Garfield D.A."/>
            <person name="Garvin B.E."/>
            <person name="Gibson G."/>
            <person name="Gilbert D."/>
            <person name="Gnerre S."/>
            <person name="Godfrey J."/>
            <person name="Good R."/>
            <person name="Gotea V."/>
            <person name="Gravely B."/>
            <person name="Greenberg A.J."/>
            <person name="Griffiths-Jones S."/>
            <person name="Gross S."/>
            <person name="Guigo R."/>
            <person name="Gustafson E.A."/>
            <person name="Haerty W."/>
            <person name="Hahn M.W."/>
            <person name="Halligan D.L."/>
            <person name="Halpern A.L."/>
            <person name="Halter G.M."/>
            <person name="Han M.V."/>
            <person name="Heger A."/>
            <person name="Hillier L."/>
            <person name="Hinrichs A.S."/>
            <person name="Holmes I."/>
            <person name="Hoskins R.A."/>
            <person name="Hubisz M.J."/>
            <person name="Hultmark D."/>
            <person name="Huntley M.A."/>
            <person name="Jaffe D.B."/>
            <person name="Jagadeeshan S."/>
            <person name="Jeck W.R."/>
            <person name="Johnson J."/>
            <person name="Jones C.D."/>
            <person name="Jordan W.C."/>
            <person name="Karpen G.H."/>
            <person name="Kataoka E."/>
            <person name="Keightley P.D."/>
            <person name="Kheradpour P."/>
            <person name="Kirkness E.F."/>
            <person name="Koerich L.B."/>
            <person name="Kristiansen K."/>
            <person name="Kudrna D."/>
            <person name="Kulathinal R.J."/>
            <person name="Kumar S."/>
            <person name="Kwok R."/>
            <person name="Lander E."/>
            <person name="Langley C.H."/>
            <person name="Lapoint R."/>
            <person name="Lazzaro B.P."/>
            <person name="Lee S.J."/>
            <person name="Levesque L."/>
            <person name="Li R."/>
            <person name="Lin C.F."/>
            <person name="Lin M.F."/>
            <person name="Lindblad-Toh K."/>
            <person name="Llopart A."/>
            <person name="Long M."/>
            <person name="Low L."/>
            <person name="Lozovsky E."/>
            <person name="Lu J."/>
            <person name="Luo M."/>
            <person name="Machado C.A."/>
            <person name="Makalowski W."/>
            <person name="Marzo M."/>
            <person name="Matsuda M."/>
            <person name="Matzkin L."/>
            <person name="McAllister B."/>
            <person name="McBride C.S."/>
            <person name="McKernan B."/>
            <person name="McKernan K."/>
            <person name="Mendez-Lago M."/>
            <person name="Minx P."/>
            <person name="Mollenhauer M.U."/>
            <person name="Montooth K."/>
            <person name="Mount S.M."/>
            <person name="Mu X."/>
            <person name="Myers E."/>
            <person name="Negre B."/>
            <person name="Newfeld S."/>
            <person name="Nielsen R."/>
            <person name="Noor M.A."/>
            <person name="O'Grady P."/>
            <person name="Pachter L."/>
            <person name="Papaceit M."/>
            <person name="Parisi M.J."/>
            <person name="Parisi M."/>
            <person name="Parts L."/>
            <person name="Pedersen J.S."/>
            <person name="Pesole G."/>
            <person name="Phillippy A.M."/>
            <person name="Ponting C.P."/>
            <person name="Pop M."/>
            <person name="Porcelli D."/>
            <person name="Powell J.R."/>
            <person name="Prohaska S."/>
            <person name="Pruitt K."/>
            <person name="Puig M."/>
            <person name="Quesneville H."/>
            <person name="Ram K.R."/>
            <person name="Rand D."/>
            <person name="Rasmussen M.D."/>
            <person name="Reed L.K."/>
            <person name="Reenan R."/>
            <person name="Reily A."/>
            <person name="Remington K.A."/>
            <person name="Rieger T.T."/>
            <person name="Ritchie M.G."/>
            <person name="Robin C."/>
            <person name="Rogers Y.H."/>
            <person name="Rohde C."/>
            <person name="Rozas J."/>
            <person name="Rubenfield M.J."/>
            <person name="Ruiz A."/>
            <person name="Russo S."/>
            <person name="Salzberg S.L."/>
            <person name="Sanchez-Gracia A."/>
            <person name="Saranga D.J."/>
            <person name="Sato H."/>
            <person name="Schaeffer S.W."/>
            <person name="Schatz M.C."/>
            <person name="Schlenke T."/>
            <person name="Schwartz R."/>
            <person name="Segarra C."/>
            <person name="Singh R.S."/>
            <person name="Sirot L."/>
            <person name="Sirota M."/>
            <person name="Sisneros N.B."/>
            <person name="Smith C.D."/>
            <person name="Smith T.F."/>
            <person name="Spieth J."/>
            <person name="Stage D.E."/>
            <person name="Stark A."/>
            <person name="Stephan W."/>
            <person name="Strausberg R.L."/>
            <person name="Strempel S."/>
            <person name="Sturgill D."/>
            <person name="Sutton G."/>
            <person name="Sutton G.G."/>
            <person name="Tao W."/>
            <person name="Teichmann S."/>
            <person name="Tobari Y.N."/>
            <person name="Tomimura Y."/>
            <person name="Tsolas J.M."/>
            <person name="Valente V.L."/>
            <person name="Venter E."/>
            <person name="Venter J.C."/>
            <person name="Vicario S."/>
            <person name="Vieira F.G."/>
            <person name="Vilella A.J."/>
            <person name="Villasante A."/>
            <person name="Walenz B."/>
            <person name="Wang J."/>
            <person name="Wasserman M."/>
            <person name="Watts T."/>
            <person name="Wilson D."/>
            <person name="Wilson R.K."/>
            <person name="Wing R.A."/>
            <person name="Wolfner M.F."/>
            <person name="Wong A."/>
            <person name="Wong G.K."/>
            <person name="Wu C.I."/>
            <person name="Wu G."/>
            <person name="Yamamoto D."/>
            <person name="Yang H.P."/>
            <person name="Yang S.P."/>
            <person name="Yorke J.A."/>
            <person name="Yoshida K."/>
            <person name="Zdobnov E."/>
            <person name="Zhang P."/>
            <person name="Zhang Y."/>
            <person name="Zimin A.V."/>
            <person name="Baldwin J."/>
            <person name="Abdouelleil A."/>
            <person name="Abdulkadir J."/>
            <person name="Abebe A."/>
            <person name="Abera B."/>
            <person name="Abreu J."/>
            <person name="Acer S.C."/>
            <person name="Aftuck L."/>
            <person name="Alexander A."/>
            <person name="An P."/>
            <person name="Anderson E."/>
            <person name="Anderson S."/>
            <person name="Arachi H."/>
            <person name="Azer M."/>
            <person name="Bachantsang P."/>
            <person name="Barry A."/>
            <person name="Bayul T."/>
            <person name="Berlin A."/>
            <person name="Bessette D."/>
            <person name="Bloom T."/>
            <person name="Blye J."/>
            <person name="Boguslavskiy L."/>
            <person name="Bonnet C."/>
            <person name="Boukhgalter B."/>
            <person name="Bourzgui I."/>
            <person name="Brown A."/>
            <person name="Cahill P."/>
            <person name="Channer S."/>
            <person name="Cheshatsang Y."/>
            <person name="Chuda L."/>
            <person name="Citroen M."/>
            <person name="Collymore A."/>
            <person name="Cooke P."/>
            <person name="Costello M."/>
            <person name="D'Aco K."/>
            <person name="Daza R."/>
            <person name="De Haan G."/>
            <person name="DeGray S."/>
            <person name="DeMaso C."/>
            <person name="Dhargay N."/>
            <person name="Dooley K."/>
            <person name="Dooley E."/>
            <person name="Doricent M."/>
            <person name="Dorje P."/>
            <person name="Dorjee K."/>
            <person name="Dupes A."/>
            <person name="Elong R."/>
            <person name="Falk J."/>
            <person name="Farina A."/>
            <person name="Faro S."/>
            <person name="Ferguson D."/>
            <person name="Fisher S."/>
            <person name="Foley C.D."/>
            <person name="Franke A."/>
            <person name="Friedrich D."/>
            <person name="Gadbois L."/>
            <person name="Gearin G."/>
            <person name="Gearin C.R."/>
            <person name="Giannoukos G."/>
            <person name="Goode T."/>
            <person name="Graham J."/>
            <person name="Grandbois E."/>
            <person name="Grewal S."/>
            <person name="Gyaltsen K."/>
            <person name="Hafez N."/>
            <person name="Hagos B."/>
            <person name="Hall J."/>
            <person name="Henson C."/>
            <person name="Hollinger A."/>
            <person name="Honan T."/>
            <person name="Huard M.D."/>
            <person name="Hughes L."/>
            <person name="Hurhula B."/>
            <person name="Husby M.E."/>
            <person name="Kamat A."/>
            <person name="Kanga B."/>
            <person name="Kashin S."/>
            <person name="Khazanovich D."/>
            <person name="Kisner P."/>
            <person name="Lance K."/>
            <person name="Lara M."/>
            <person name="Lee W."/>
            <person name="Lennon N."/>
            <person name="Letendre F."/>
            <person name="LeVine R."/>
            <person name="Lipovsky A."/>
            <person name="Liu X."/>
            <person name="Liu J."/>
            <person name="Liu S."/>
            <person name="Lokyitsang T."/>
            <person name="Lokyitsang Y."/>
            <person name="Lubonja R."/>
            <person name="Lui A."/>
            <person name="MacDonald P."/>
            <person name="Magnisalis V."/>
            <person name="Maru K."/>
            <person name="Matthews C."/>
            <person name="McCusker W."/>
            <person name="McDonough S."/>
            <person name="Mehta T."/>
            <person name="Meldrim J."/>
            <person name="Meneus L."/>
            <person name="Mihai O."/>
            <person name="Mihalev A."/>
            <person name="Mihova T."/>
            <person name="Mittelman R."/>
            <person name="Mlenga V."/>
            <person name="Montmayeur A."/>
            <person name="Mulrain L."/>
            <person name="Navidi A."/>
            <person name="Naylor J."/>
            <person name="Negash T."/>
            <person name="Nguyen T."/>
            <person name="Nguyen N."/>
            <person name="Nicol R."/>
            <person name="Norbu C."/>
            <person name="Norbu N."/>
            <person name="Novod N."/>
            <person name="O'Neill B."/>
            <person name="Osman S."/>
            <person name="Markiewicz E."/>
            <person name="Oyono O.L."/>
            <person name="Patti C."/>
            <person name="Phunkhang P."/>
            <person name="Pierre F."/>
            <person name="Priest M."/>
            <person name="Raghuraman S."/>
            <person name="Rege F."/>
            <person name="Reyes R."/>
            <person name="Rise C."/>
            <person name="Rogov P."/>
            <person name="Ross K."/>
            <person name="Ryan E."/>
            <person name="Settipalli S."/>
            <person name="Shea T."/>
            <person name="Sherpa N."/>
            <person name="Shi L."/>
            <person name="Shih D."/>
            <person name="Sparrow T."/>
            <person name="Spaulding J."/>
            <person name="Stalker J."/>
            <person name="Stange-Thomann N."/>
            <person name="Stavropoulos S."/>
            <person name="Stone C."/>
            <person name="Strader C."/>
            <person name="Tesfaye S."/>
            <person name="Thomson T."/>
            <person name="Thoulutsang Y."/>
            <person name="Thoulutsang D."/>
            <person name="Topham K."/>
            <person name="Topping I."/>
            <person name="Tsamla T."/>
            <person name="Vassiliev H."/>
            <person name="Vo A."/>
            <person name="Wangchuk T."/>
            <person name="Wangdi T."/>
            <person name="Weiand M."/>
            <person name="Wilkinson J."/>
            <person name="Wilson A."/>
            <person name="Yadav S."/>
            <person name="Young G."/>
            <person name="Yu Q."/>
            <person name="Zembek L."/>
            <person name="Zhong D."/>
            <person name="Zimmer A."/>
            <person name="Zwirko Z."/>
            <person name="Jaffe D.B."/>
            <person name="Alvarez P."/>
            <person name="Brockman W."/>
            <person name="Butler J."/>
            <person name="Chin C."/>
            <person name="Gnerre S."/>
            <person name="Grabherr M."/>
            <person name="Kleber M."/>
            <person name="Mauceli E."/>
            <person name="MacCallum I."/>
        </authorList>
    </citation>
    <scope>NUCLEOTIDE SEQUENCE [LARGE SCALE GENOMIC DNA]</scope>
    <source>
        <strain evidence="5">Tucson 15010-1051.87</strain>
    </source>
</reference>
<dbReference type="PROSITE" id="PS00287">
    <property type="entry name" value="CYSTATIN"/>
    <property type="match status" value="1"/>
</dbReference>
<dbReference type="InterPro" id="IPR046350">
    <property type="entry name" value="Cystatin_sf"/>
</dbReference>
<keyword evidence="5" id="KW-1185">Reference proteome</keyword>
<dbReference type="EMBL" id="CH940651">
    <property type="protein sequence ID" value="EDW65451.1"/>
    <property type="molecule type" value="Genomic_DNA"/>
</dbReference>
<dbReference type="OMA" id="NCPNEPL"/>
<dbReference type="CDD" id="cd00042">
    <property type="entry name" value="CY"/>
    <property type="match status" value="1"/>
</dbReference>
<evidence type="ECO:0000313" key="5">
    <source>
        <dbReference type="Proteomes" id="UP000008792"/>
    </source>
</evidence>
<dbReference type="PANTHER" id="PTHR12319">
    <property type="entry name" value="CYSTATIN-RELATED"/>
    <property type="match status" value="1"/>
</dbReference>
<dbReference type="OrthoDB" id="1908104at2759"/>